<keyword evidence="3" id="KW-1185">Reference proteome</keyword>
<feature type="transmembrane region" description="Helical" evidence="1">
    <location>
        <begin position="20"/>
        <end position="41"/>
    </location>
</feature>
<accession>A0ABY5JZM2</accession>
<gene>
    <name evidence="2" type="ORF">NP439_09580</name>
</gene>
<name>A0ABY5JZM2_9BACI</name>
<dbReference type="InterPro" id="IPR046139">
    <property type="entry name" value="DUF6141"/>
</dbReference>
<organism evidence="2 3">
    <name type="scientific">Oceanobacillus jeddahense</name>
    <dbReference type="NCBI Taxonomy" id="1462527"/>
    <lineage>
        <taxon>Bacteria</taxon>
        <taxon>Bacillati</taxon>
        <taxon>Bacillota</taxon>
        <taxon>Bacilli</taxon>
        <taxon>Bacillales</taxon>
        <taxon>Bacillaceae</taxon>
        <taxon>Oceanobacillus</taxon>
    </lineage>
</organism>
<evidence type="ECO:0000313" key="2">
    <source>
        <dbReference type="EMBL" id="UUI04857.1"/>
    </source>
</evidence>
<evidence type="ECO:0000313" key="3">
    <source>
        <dbReference type="Proteomes" id="UP001059773"/>
    </source>
</evidence>
<dbReference type="Pfam" id="PF19638">
    <property type="entry name" value="DUF6141"/>
    <property type="match status" value="1"/>
</dbReference>
<keyword evidence="1" id="KW-0812">Transmembrane</keyword>
<reference evidence="2" key="1">
    <citation type="submission" date="2022-07" db="EMBL/GenBank/DDBJ databases">
        <title>FELIX.</title>
        <authorList>
            <person name="Wan K.H."/>
            <person name="Park S."/>
            <person name="Lawrence Q."/>
            <person name="Eichenberger J.P."/>
            <person name="Booth B.W."/>
            <person name="Piaggio A.J."/>
            <person name="Chandler J.C."/>
            <person name="Franklin A.B."/>
            <person name="Celniker S.E."/>
        </authorList>
    </citation>
    <scope>NUCLEOTIDE SEQUENCE</scope>
    <source>
        <strain evidence="2">QA-1986 374</strain>
    </source>
</reference>
<sequence length="175" mass="20606">MKKDNNLVYQEIQRPRQIWIWLPLLLCAGIMWYLFIQQIIFGVPVGNNPAPDLFMIIFWFIFGVFIPIFTLGIKLVVEVRHDGIYVRFYPFPYKRFLFQDMNSYESITYSSIKRFGGWGLRINMNGEKAYNIYGNKGMKLKLKYETVVIGTQKPEALEAAIQTVFNRRSSDQIKV</sequence>
<keyword evidence="1" id="KW-0472">Membrane</keyword>
<keyword evidence="1" id="KW-1133">Transmembrane helix</keyword>
<evidence type="ECO:0000256" key="1">
    <source>
        <dbReference type="SAM" id="Phobius"/>
    </source>
</evidence>
<dbReference type="Proteomes" id="UP001059773">
    <property type="component" value="Chromosome"/>
</dbReference>
<dbReference type="RefSeq" id="WP_256709759.1">
    <property type="nucleotide sequence ID" value="NZ_CP101914.1"/>
</dbReference>
<feature type="transmembrane region" description="Helical" evidence="1">
    <location>
        <begin position="53"/>
        <end position="77"/>
    </location>
</feature>
<dbReference type="EMBL" id="CP101914">
    <property type="protein sequence ID" value="UUI04857.1"/>
    <property type="molecule type" value="Genomic_DNA"/>
</dbReference>
<protein>
    <submittedName>
        <fullName evidence="2">DUF6141 family protein</fullName>
    </submittedName>
</protein>
<proteinExistence type="predicted"/>